<gene>
    <name evidence="1" type="ORF">DSO57_1033616</name>
</gene>
<accession>A0ACC2RR11</accession>
<reference evidence="1" key="1">
    <citation type="submission" date="2022-04" db="EMBL/GenBank/DDBJ databases">
        <title>Genome of the entomopathogenic fungus Entomophthora muscae.</title>
        <authorList>
            <person name="Elya C."/>
            <person name="Lovett B.R."/>
            <person name="Lee E."/>
            <person name="Macias A.M."/>
            <person name="Hajek A.E."/>
            <person name="De Bivort B.L."/>
            <person name="Kasson M.T."/>
            <person name="De Fine Licht H.H."/>
            <person name="Stajich J.E."/>
        </authorList>
    </citation>
    <scope>NUCLEOTIDE SEQUENCE</scope>
    <source>
        <strain evidence="1">Berkeley</strain>
    </source>
</reference>
<sequence>MTRASLQTGPGGLAAPNGSRATSSNATNELGGSHQLVNDFCWVIQKIQYQLGLLNNLKSKSVPVPKNPASLNKFQVPSPVPPPSPDSHSNLQTTSQNKATSLTDVMKHHLLEDVPVFPSNQTNPTKEDPQAFETLTMPPVPNHFIGSRSDEQPLNQEYSPAVNNSPAQKQVQISKQPQPQIIEQDIISCQSATSNPQMKPDEPNPDPRTFPSHELGSQSHNPSPENFSSTQSKILGTLSPVPNNAFSTPKVPVTKGWATGAHQGAAVVASKVDQMNGIRTISLQLRKMQATLNKVYGPQSSLCLLYHIYHYHLGQSLTNQFSHQCHH</sequence>
<evidence type="ECO:0000313" key="2">
    <source>
        <dbReference type="Proteomes" id="UP001165960"/>
    </source>
</evidence>
<name>A0ACC2RR11_9FUNG</name>
<organism evidence="1 2">
    <name type="scientific">Entomophthora muscae</name>
    <dbReference type="NCBI Taxonomy" id="34485"/>
    <lineage>
        <taxon>Eukaryota</taxon>
        <taxon>Fungi</taxon>
        <taxon>Fungi incertae sedis</taxon>
        <taxon>Zoopagomycota</taxon>
        <taxon>Entomophthoromycotina</taxon>
        <taxon>Entomophthoromycetes</taxon>
        <taxon>Entomophthorales</taxon>
        <taxon>Entomophthoraceae</taxon>
        <taxon>Entomophthora</taxon>
    </lineage>
</organism>
<dbReference type="EMBL" id="QTSX02006657">
    <property type="protein sequence ID" value="KAJ9052489.1"/>
    <property type="molecule type" value="Genomic_DNA"/>
</dbReference>
<dbReference type="Proteomes" id="UP001165960">
    <property type="component" value="Unassembled WGS sequence"/>
</dbReference>
<proteinExistence type="predicted"/>
<keyword evidence="2" id="KW-1185">Reference proteome</keyword>
<evidence type="ECO:0000313" key="1">
    <source>
        <dbReference type="EMBL" id="KAJ9052489.1"/>
    </source>
</evidence>
<protein>
    <submittedName>
        <fullName evidence="1">Uncharacterized protein</fullName>
    </submittedName>
</protein>
<comment type="caution">
    <text evidence="1">The sequence shown here is derived from an EMBL/GenBank/DDBJ whole genome shotgun (WGS) entry which is preliminary data.</text>
</comment>